<accession>A0ABV2HFE8</accession>
<name>A0ABV2HFE8_9HYPH</name>
<keyword evidence="2" id="KW-1185">Reference proteome</keyword>
<organism evidence="1 2">
    <name type="scientific">Bartonella silvatica</name>
    <dbReference type="NCBI Taxonomy" id="357760"/>
    <lineage>
        <taxon>Bacteria</taxon>
        <taxon>Pseudomonadati</taxon>
        <taxon>Pseudomonadota</taxon>
        <taxon>Alphaproteobacteria</taxon>
        <taxon>Hyphomicrobiales</taxon>
        <taxon>Bartonellaceae</taxon>
        <taxon>Bartonella</taxon>
    </lineage>
</organism>
<sequence length="44" mass="5163">MKLSISISYKKSLGTFIIVYIGNKYQQFMIETRAGHQNEIQRNI</sequence>
<dbReference type="Proteomes" id="UP001549086">
    <property type="component" value="Unassembled WGS sequence"/>
</dbReference>
<dbReference type="EMBL" id="JBEPLI010000001">
    <property type="protein sequence ID" value="MET3589261.1"/>
    <property type="molecule type" value="Genomic_DNA"/>
</dbReference>
<evidence type="ECO:0000313" key="2">
    <source>
        <dbReference type="Proteomes" id="UP001549086"/>
    </source>
</evidence>
<comment type="caution">
    <text evidence="1">The sequence shown here is derived from an EMBL/GenBank/DDBJ whole genome shotgun (WGS) entry which is preliminary data.</text>
</comment>
<evidence type="ECO:0000313" key="1">
    <source>
        <dbReference type="EMBL" id="MET3589261.1"/>
    </source>
</evidence>
<protein>
    <submittedName>
        <fullName evidence="1">Uncharacterized protein</fullName>
    </submittedName>
</protein>
<proteinExistence type="predicted"/>
<reference evidence="1 2" key="1">
    <citation type="submission" date="2024-06" db="EMBL/GenBank/DDBJ databases">
        <title>Genomic Encyclopedia of Type Strains, Phase IV (KMG-IV): sequencing the most valuable type-strain genomes for metagenomic binning, comparative biology and taxonomic classification.</title>
        <authorList>
            <person name="Goeker M."/>
        </authorList>
    </citation>
    <scope>NUCLEOTIDE SEQUENCE [LARGE SCALE GENOMIC DNA]</scope>
    <source>
        <strain evidence="1 2">DSM 23649</strain>
    </source>
</reference>
<gene>
    <name evidence="1" type="ORF">ABID23_000331</name>
</gene>